<gene>
    <name evidence="2" type="ORF">A2818_01310</name>
</gene>
<sequence>MLQQHTHTNDEHKHGEGHGNSSDNQHVISHHDHEFNLGHHSVHQGQLHHIQEAIKAMSGEQVRQLKTHSHSTEGGKLSYHQGGVDHHYKVFSHHGQLEVHKDHVH</sequence>
<organism evidence="2 3">
    <name type="scientific">Candidatus Nomurabacteria bacterium RIFCSPHIGHO2_01_FULL_40_12</name>
    <dbReference type="NCBI Taxonomy" id="1801737"/>
    <lineage>
        <taxon>Bacteria</taxon>
        <taxon>Candidatus Nomuraibacteriota</taxon>
    </lineage>
</organism>
<dbReference type="EMBL" id="MFTN01000006">
    <property type="protein sequence ID" value="OGI63333.1"/>
    <property type="molecule type" value="Genomic_DNA"/>
</dbReference>
<comment type="caution">
    <text evidence="2">The sequence shown here is derived from an EMBL/GenBank/DDBJ whole genome shotgun (WGS) entry which is preliminary data.</text>
</comment>
<dbReference type="Proteomes" id="UP000177602">
    <property type="component" value="Unassembled WGS sequence"/>
</dbReference>
<name>A0A1F6V0Y6_9BACT</name>
<dbReference type="AlphaFoldDB" id="A0A1F6V0Y6"/>
<evidence type="ECO:0000313" key="3">
    <source>
        <dbReference type="Proteomes" id="UP000177602"/>
    </source>
</evidence>
<proteinExistence type="predicted"/>
<protein>
    <submittedName>
        <fullName evidence="2">Uncharacterized protein</fullName>
    </submittedName>
</protein>
<dbReference type="STRING" id="1801737.A2818_01310"/>
<evidence type="ECO:0000313" key="2">
    <source>
        <dbReference type="EMBL" id="OGI63333.1"/>
    </source>
</evidence>
<feature type="region of interest" description="Disordered" evidence="1">
    <location>
        <begin position="1"/>
        <end position="79"/>
    </location>
</feature>
<feature type="compositionally biased region" description="Basic and acidic residues" evidence="1">
    <location>
        <begin position="7"/>
        <end position="17"/>
    </location>
</feature>
<reference evidence="2 3" key="1">
    <citation type="journal article" date="2016" name="Nat. Commun.">
        <title>Thousands of microbial genomes shed light on interconnected biogeochemical processes in an aquifer system.</title>
        <authorList>
            <person name="Anantharaman K."/>
            <person name="Brown C.T."/>
            <person name="Hug L.A."/>
            <person name="Sharon I."/>
            <person name="Castelle C.J."/>
            <person name="Probst A.J."/>
            <person name="Thomas B.C."/>
            <person name="Singh A."/>
            <person name="Wilkins M.J."/>
            <person name="Karaoz U."/>
            <person name="Brodie E.L."/>
            <person name="Williams K.H."/>
            <person name="Hubbard S.S."/>
            <person name="Banfield J.F."/>
        </authorList>
    </citation>
    <scope>NUCLEOTIDE SEQUENCE [LARGE SCALE GENOMIC DNA]</scope>
</reference>
<evidence type="ECO:0000256" key="1">
    <source>
        <dbReference type="SAM" id="MobiDB-lite"/>
    </source>
</evidence>
<accession>A0A1F6V0Y6</accession>